<keyword evidence="2" id="KW-0597">Phosphoprotein</keyword>
<dbReference type="Pfam" id="PF00698">
    <property type="entry name" value="Acyl_transf_1"/>
    <property type="match status" value="1"/>
</dbReference>
<feature type="compositionally biased region" description="Low complexity" evidence="5">
    <location>
        <begin position="989"/>
        <end position="998"/>
    </location>
</feature>
<dbReference type="GO" id="GO:0004315">
    <property type="term" value="F:3-oxoacyl-[acyl-carrier-protein] synthase activity"/>
    <property type="evidence" value="ECO:0007669"/>
    <property type="project" value="InterPro"/>
</dbReference>
<dbReference type="SMART" id="SM00827">
    <property type="entry name" value="PKS_AT"/>
    <property type="match status" value="1"/>
</dbReference>
<dbReference type="InterPro" id="IPR042104">
    <property type="entry name" value="PKS_dehydratase_sf"/>
</dbReference>
<dbReference type="Gene3D" id="3.10.129.110">
    <property type="entry name" value="Polyketide synthase dehydratase"/>
    <property type="match status" value="1"/>
</dbReference>
<dbReference type="InterPro" id="IPR049551">
    <property type="entry name" value="PKS_DH_C"/>
</dbReference>
<keyword evidence="8" id="KW-1185">Reference proteome</keyword>
<dbReference type="InterPro" id="IPR029069">
    <property type="entry name" value="HotDog_dom_sf"/>
</dbReference>
<dbReference type="Proteomes" id="UP000031523">
    <property type="component" value="Chromosome"/>
</dbReference>
<feature type="region of interest" description="Disordered" evidence="5">
    <location>
        <begin position="874"/>
        <end position="895"/>
    </location>
</feature>
<accession>A0A0B5EUM3</accession>
<dbReference type="GO" id="GO:0005737">
    <property type="term" value="C:cytoplasm"/>
    <property type="evidence" value="ECO:0007669"/>
    <property type="project" value="TreeGrafter"/>
</dbReference>
<dbReference type="InterPro" id="IPR037143">
    <property type="entry name" value="4-PPantetheinyl_Trfase_dom_sf"/>
</dbReference>
<evidence type="ECO:0000313" key="8">
    <source>
        <dbReference type="Proteomes" id="UP000031523"/>
    </source>
</evidence>
<dbReference type="InterPro" id="IPR016035">
    <property type="entry name" value="Acyl_Trfase/lysoPLipase"/>
</dbReference>
<dbReference type="GO" id="GO:0005886">
    <property type="term" value="C:plasma membrane"/>
    <property type="evidence" value="ECO:0007669"/>
    <property type="project" value="TreeGrafter"/>
</dbReference>
<dbReference type="InterPro" id="IPR016039">
    <property type="entry name" value="Thiolase-like"/>
</dbReference>
<keyword evidence="3" id="KW-0808">Transferase</keyword>
<evidence type="ECO:0000256" key="2">
    <source>
        <dbReference type="ARBA" id="ARBA00022553"/>
    </source>
</evidence>
<feature type="region of interest" description="Disordered" evidence="5">
    <location>
        <begin position="926"/>
        <end position="945"/>
    </location>
</feature>
<dbReference type="InterPro" id="IPR050091">
    <property type="entry name" value="PKS_NRPS_Biosynth_Enz"/>
</dbReference>
<dbReference type="KEGG" id="sals:SLNWT_5088"/>
<dbReference type="Gene3D" id="3.90.470.20">
    <property type="entry name" value="4'-phosphopantetheinyl transferase domain"/>
    <property type="match status" value="2"/>
</dbReference>
<dbReference type="InterPro" id="IPR018201">
    <property type="entry name" value="Ketoacyl_synth_AS"/>
</dbReference>
<dbReference type="CDD" id="cd00833">
    <property type="entry name" value="PKS"/>
    <property type="match status" value="1"/>
</dbReference>
<dbReference type="PANTHER" id="PTHR43775">
    <property type="entry name" value="FATTY ACID SYNTHASE"/>
    <property type="match status" value="1"/>
</dbReference>
<dbReference type="EMBL" id="CP010519">
    <property type="protein sequence ID" value="AJE85464.1"/>
    <property type="molecule type" value="Genomic_DNA"/>
</dbReference>
<dbReference type="Pfam" id="PF01648">
    <property type="entry name" value="ACPS"/>
    <property type="match status" value="1"/>
</dbReference>
<protein>
    <submittedName>
        <fullName evidence="7">Beta-ketoacyl synthase</fullName>
    </submittedName>
</protein>
<dbReference type="GO" id="GO:0000287">
    <property type="term" value="F:magnesium ion binding"/>
    <property type="evidence" value="ECO:0007669"/>
    <property type="project" value="InterPro"/>
</dbReference>
<dbReference type="PANTHER" id="PTHR43775:SF37">
    <property type="entry name" value="SI:DKEY-61P9.11"/>
    <property type="match status" value="1"/>
</dbReference>
<dbReference type="Pfam" id="PF00109">
    <property type="entry name" value="ketoacyl-synt"/>
    <property type="match status" value="1"/>
</dbReference>
<evidence type="ECO:0000313" key="7">
    <source>
        <dbReference type="EMBL" id="AJE85464.1"/>
    </source>
</evidence>
<dbReference type="GO" id="GO:0071770">
    <property type="term" value="P:DIM/DIP cell wall layer assembly"/>
    <property type="evidence" value="ECO:0007669"/>
    <property type="project" value="TreeGrafter"/>
</dbReference>
<gene>
    <name evidence="7" type="ORF">SLNWT_5088</name>
</gene>
<dbReference type="InterPro" id="IPR014030">
    <property type="entry name" value="Ketoacyl_synth_N"/>
</dbReference>
<dbReference type="Gene3D" id="3.40.47.10">
    <property type="match status" value="1"/>
</dbReference>
<name>A0A0B5EUM3_STRA4</name>
<dbReference type="PROSITE" id="PS52004">
    <property type="entry name" value="KS3_2"/>
    <property type="match status" value="1"/>
</dbReference>
<dbReference type="GO" id="GO:0006633">
    <property type="term" value="P:fatty acid biosynthetic process"/>
    <property type="evidence" value="ECO:0007669"/>
    <property type="project" value="InterPro"/>
</dbReference>
<organism evidence="7 8">
    <name type="scientific">Streptomyces albus (strain ATCC 21838 / DSM 41398 / FERM P-419 / JCM 4703 / NBRC 107858)</name>
    <dbReference type="NCBI Taxonomy" id="1081613"/>
    <lineage>
        <taxon>Bacteria</taxon>
        <taxon>Bacillati</taxon>
        <taxon>Actinomycetota</taxon>
        <taxon>Actinomycetes</taxon>
        <taxon>Kitasatosporales</taxon>
        <taxon>Streptomycetaceae</taxon>
        <taxon>Streptomyces</taxon>
    </lineage>
</organism>
<dbReference type="GO" id="GO:0008897">
    <property type="term" value="F:holo-[acyl-carrier-protein] synthase activity"/>
    <property type="evidence" value="ECO:0007669"/>
    <property type="project" value="InterPro"/>
</dbReference>
<dbReference type="Gene3D" id="3.30.70.250">
    <property type="entry name" value="Malonyl-CoA ACP transacylase, ACP-binding"/>
    <property type="match status" value="1"/>
</dbReference>
<evidence type="ECO:0000256" key="1">
    <source>
        <dbReference type="ARBA" id="ARBA00022450"/>
    </source>
</evidence>
<dbReference type="SUPFAM" id="SSF55048">
    <property type="entry name" value="Probable ACP-binding domain of malonyl-CoA ACP transacylase"/>
    <property type="match status" value="1"/>
</dbReference>
<evidence type="ECO:0000256" key="3">
    <source>
        <dbReference type="ARBA" id="ARBA00022679"/>
    </source>
</evidence>
<proteinExistence type="predicted"/>
<evidence type="ECO:0000256" key="5">
    <source>
        <dbReference type="SAM" id="MobiDB-lite"/>
    </source>
</evidence>
<dbReference type="SUPFAM" id="SSF52151">
    <property type="entry name" value="FabD/lysophospholipase-like"/>
    <property type="match status" value="1"/>
</dbReference>
<dbReference type="GO" id="GO:0004312">
    <property type="term" value="F:fatty acid synthase activity"/>
    <property type="evidence" value="ECO:0007669"/>
    <property type="project" value="TreeGrafter"/>
</dbReference>
<dbReference type="InterPro" id="IPR001227">
    <property type="entry name" value="Ac_transferase_dom_sf"/>
</dbReference>
<sequence length="1564" mass="165916">MVREPEAAGAATPVAVVGMEVFLPGAPDLAAYWHNIAHGVDSVSEVPPDRWDPEFYDPGGPRRSDRFYCRRGGFTDTSTEFDLTRFGIMPNSVPGTDPDQLIALDVAHRSLEDAGGESVLPAARERAGIVLGRGGYLTPGLVRLDQRVRTANQLVHTLRELAPGLGEEQLESVREAFCEKLGPEQPESAIGLVPNLVASRVANRLDLRGPAYTVDAACASSLVAVDHAVRELATGRCDVMLAGGVHHCHDLTLWSVFTQLGALSPSERIRPLHREADGVLIGEGTGVVVLKRLADAQRDGDRIYAVIRGTGVASDGRSASLFNPDPGGQIRAVRQAWEAAGLDPRDPGALQLLEAHGTATAAGDRAELATVAEVFGPATGARAAIGSVKSQIGHTMPAAGVAGLIKAALALHHELLPPTLHCEDPNPALEQTRFAPLAEATGWGEVAGGGPRRAAVNAFGFGGINAHLVLEQPARVPARRPRVQVREPERVLRLAAGSTEQLAAQLQLGDSDLLATSLSETGPGSEGAGPVRLGIADPTARRLKLARKAVAKGEPWRGRSDVWFTPRPVLGPAGGRTAFVFPGLEAEFGAKVDELAEVFGLDWKFGEDAQVGDVGRHGAAVFQLGRILDTSLRRLGVVPDAVAGHSVGEWTAMAAAGVHAPEEVDAFLAGFDPDALRVPGLAFAVLGTAAERVLERLAGREDVVLSHDNAPNQSMICGPEEQVAALVDAFRAEGVIAQVLPFRSGFHTPMLGPYLAPIRQAAEAYTLHPPHVPVWSATTAAPFPAEPDAVRELFVRHLLEPVRFRQLVLALYESGFRAFLVLGAGQLGSLLDDTLAGRDRLVVSAHSGARDSLAQLRRVATALWTEGAAPDLAPLLPAGSTSRTTKPGREGARRPTARLDLGGALVSLPGQVRGLLDRAAPAPASPLAATPAVRAGATGAPSRAATPRAAALDQLGRAAGRFPVAAELSALLDETASVAGELLDAVHSGRAARTAAPRRGPRVPAHRGAQPPAAPQAPAAPVAPGAGQPPNGRPQQGSPSDGPTDTAPPLAPLPATLRIDVEEMPYLLDHCFFRQRPGWPDEADRWPIVPATTVIEHLMRLAEQARPGLRAVAVHQVRLQKWIEAIPASEVPVTARALGPDRVEVKLTGYAGAVVQLAPGHAPSPAPWPVETAAERRPDLSAEQLYSERWMFHGPRFQGVTALTALGERHVRGVLTTPAAPGALLDNVGQLLGYWIMATLTERTTVFPVGMARITFHGPAPVPGTDLDCHIRITEVTDTTLTADMQLVHQGRVWAEFTGWTDRRFDTDPGIRAVDRFPGRHTLSTPQDGGWTLVHERWPDLATRELIMRNMLGSAERARYEAQPPVRRRRWLLGRIAAKDALRGVLWAEGAGEVYPAEIALDNDERGRPFASGVHGRELGEGLTVSLAHSGEAAVALAGRGPCGIDLEEVTARPAATVRAACGPEERALLARVVAATGEGEDLWFTRFWTAKEAVAKALGTGLGGRPADFRVSAAEPERLRVEHQGSAWEVRCSQVAAPRGLPERQYVVAWTAGVNESGERHDH</sequence>
<dbReference type="InterPro" id="IPR014031">
    <property type="entry name" value="Ketoacyl_synth_C"/>
</dbReference>
<feature type="region of interest" description="Disordered" evidence="5">
    <location>
        <begin position="988"/>
        <end position="1052"/>
    </location>
</feature>
<dbReference type="InterPro" id="IPR008278">
    <property type="entry name" value="4-PPantetheinyl_Trfase_dom"/>
</dbReference>
<feature type="compositionally biased region" description="Low complexity" evidence="5">
    <location>
        <begin position="1043"/>
        <end position="1052"/>
    </location>
</feature>
<evidence type="ECO:0000259" key="6">
    <source>
        <dbReference type="PROSITE" id="PS52004"/>
    </source>
</evidence>
<feature type="compositionally biased region" description="Low complexity" evidence="5">
    <location>
        <begin position="1006"/>
        <end position="1030"/>
    </location>
</feature>
<dbReference type="Gene3D" id="3.40.366.10">
    <property type="entry name" value="Malonyl-Coenzyme A Acyl Carrier Protein, domain 2"/>
    <property type="match status" value="1"/>
</dbReference>
<dbReference type="SMART" id="SM00825">
    <property type="entry name" value="PKS_KS"/>
    <property type="match status" value="1"/>
</dbReference>
<dbReference type="InterPro" id="IPR020841">
    <property type="entry name" value="PKS_Beta-ketoAc_synthase_dom"/>
</dbReference>
<dbReference type="Pfam" id="PF14765">
    <property type="entry name" value="PS-DH"/>
    <property type="match status" value="1"/>
</dbReference>
<dbReference type="SUPFAM" id="SSF54637">
    <property type="entry name" value="Thioesterase/thiol ester dehydrase-isomerase"/>
    <property type="match status" value="1"/>
</dbReference>
<dbReference type="SUPFAM" id="SSF56214">
    <property type="entry name" value="4'-phosphopantetheinyl transferase"/>
    <property type="match status" value="2"/>
</dbReference>
<keyword evidence="1" id="KW-0596">Phosphopantetheine</keyword>
<feature type="domain" description="Ketosynthase family 3 (KS3)" evidence="6">
    <location>
        <begin position="11"/>
        <end position="472"/>
    </location>
</feature>
<dbReference type="InterPro" id="IPR014043">
    <property type="entry name" value="Acyl_transferase_dom"/>
</dbReference>
<dbReference type="InterPro" id="IPR016036">
    <property type="entry name" value="Malonyl_transacylase_ACP-bd"/>
</dbReference>
<reference evidence="7 8" key="1">
    <citation type="submission" date="2015-01" db="EMBL/GenBank/DDBJ databases">
        <title>Enhanced salinomycin production by adjusting the supply of polyketide extender units in Streptomyce albus DSM 41398.</title>
        <authorList>
            <person name="Lu C."/>
        </authorList>
    </citation>
    <scope>NUCLEOTIDE SEQUENCE [LARGE SCALE GENOMIC DNA]</scope>
    <source>
        <strain evidence="8">ATCC 21838 / DSM 41398 / FERM P-419 / JCM 4703 / NBRC 107858</strain>
    </source>
</reference>
<keyword evidence="4" id="KW-0012">Acyltransferase</keyword>
<dbReference type="Pfam" id="PF02801">
    <property type="entry name" value="Ketoacyl-synt_C"/>
    <property type="match status" value="1"/>
</dbReference>
<dbReference type="SUPFAM" id="SSF53901">
    <property type="entry name" value="Thiolase-like"/>
    <property type="match status" value="1"/>
</dbReference>
<dbReference type="PROSITE" id="PS00606">
    <property type="entry name" value="KS3_1"/>
    <property type="match status" value="1"/>
</dbReference>
<evidence type="ECO:0000256" key="4">
    <source>
        <dbReference type="ARBA" id="ARBA00023315"/>
    </source>
</evidence>